<organism evidence="1 2">
    <name type="scientific">Ilex paraguariensis</name>
    <name type="common">yerba mate</name>
    <dbReference type="NCBI Taxonomy" id="185542"/>
    <lineage>
        <taxon>Eukaryota</taxon>
        <taxon>Viridiplantae</taxon>
        <taxon>Streptophyta</taxon>
        <taxon>Embryophyta</taxon>
        <taxon>Tracheophyta</taxon>
        <taxon>Spermatophyta</taxon>
        <taxon>Magnoliopsida</taxon>
        <taxon>eudicotyledons</taxon>
        <taxon>Gunneridae</taxon>
        <taxon>Pentapetalae</taxon>
        <taxon>asterids</taxon>
        <taxon>campanulids</taxon>
        <taxon>Aquifoliales</taxon>
        <taxon>Aquifoliaceae</taxon>
        <taxon>Ilex</taxon>
    </lineage>
</organism>
<evidence type="ECO:0000313" key="1">
    <source>
        <dbReference type="EMBL" id="CAK9178818.1"/>
    </source>
</evidence>
<accession>A0ABC8UE04</accession>
<reference evidence="1 2" key="1">
    <citation type="submission" date="2024-02" db="EMBL/GenBank/DDBJ databases">
        <authorList>
            <person name="Vignale AGUSTIN F."/>
            <person name="Sosa J E."/>
            <person name="Modenutti C."/>
        </authorList>
    </citation>
    <scope>NUCLEOTIDE SEQUENCE [LARGE SCALE GENOMIC DNA]</scope>
</reference>
<evidence type="ECO:0000313" key="2">
    <source>
        <dbReference type="Proteomes" id="UP001642360"/>
    </source>
</evidence>
<dbReference type="EMBL" id="CAUOFW020007325">
    <property type="protein sequence ID" value="CAK9178818.1"/>
    <property type="molecule type" value="Genomic_DNA"/>
</dbReference>
<proteinExistence type="predicted"/>
<dbReference type="AlphaFoldDB" id="A0ABC8UE04"/>
<protein>
    <submittedName>
        <fullName evidence="1">Uncharacterized protein</fullName>
    </submittedName>
</protein>
<gene>
    <name evidence="1" type="ORF">ILEXP_LOCUS48746</name>
</gene>
<comment type="caution">
    <text evidence="1">The sequence shown here is derived from an EMBL/GenBank/DDBJ whole genome shotgun (WGS) entry which is preliminary data.</text>
</comment>
<sequence length="82" mass="9865">MTPLFKMMNIISWSSYVLSYLPRENSTSEVEATPTTMVEELEEEIPTSVEDEECFEDIHDMYDQLYEQFLKQQEEVPYLEWK</sequence>
<name>A0ABC8UE04_9AQUA</name>
<feature type="non-terminal residue" evidence="1">
    <location>
        <position position="82"/>
    </location>
</feature>
<dbReference type="Proteomes" id="UP001642360">
    <property type="component" value="Unassembled WGS sequence"/>
</dbReference>
<keyword evidence="2" id="KW-1185">Reference proteome</keyword>